<gene>
    <name evidence="1" type="ORF">ABEB36_002973</name>
</gene>
<sequence length="137" mass="15436">MLAAKVPLFPRSYYGFKDLSSVNILIDFDTHILENQLCFAADANSTPDYDRLCILAAFDDGRRAQSLCTPDSIILMIVIVFNCEKLLICDNDPLPTCTCDLMLELTASLEPHALIFIRVELNFLELLCLEVELLFSN</sequence>
<evidence type="ECO:0000313" key="1">
    <source>
        <dbReference type="EMBL" id="KAL1513578.1"/>
    </source>
</evidence>
<keyword evidence="2" id="KW-1185">Reference proteome</keyword>
<name>A0ABD1F7L2_HYPHA</name>
<dbReference type="EMBL" id="JBDJPC010000002">
    <property type="protein sequence ID" value="KAL1513578.1"/>
    <property type="molecule type" value="Genomic_DNA"/>
</dbReference>
<protein>
    <submittedName>
        <fullName evidence="1">Uncharacterized protein</fullName>
    </submittedName>
</protein>
<evidence type="ECO:0000313" key="2">
    <source>
        <dbReference type="Proteomes" id="UP001566132"/>
    </source>
</evidence>
<organism evidence="1 2">
    <name type="scientific">Hypothenemus hampei</name>
    <name type="common">Coffee berry borer</name>
    <dbReference type="NCBI Taxonomy" id="57062"/>
    <lineage>
        <taxon>Eukaryota</taxon>
        <taxon>Metazoa</taxon>
        <taxon>Ecdysozoa</taxon>
        <taxon>Arthropoda</taxon>
        <taxon>Hexapoda</taxon>
        <taxon>Insecta</taxon>
        <taxon>Pterygota</taxon>
        <taxon>Neoptera</taxon>
        <taxon>Endopterygota</taxon>
        <taxon>Coleoptera</taxon>
        <taxon>Polyphaga</taxon>
        <taxon>Cucujiformia</taxon>
        <taxon>Curculionidae</taxon>
        <taxon>Scolytinae</taxon>
        <taxon>Hypothenemus</taxon>
    </lineage>
</organism>
<reference evidence="1 2" key="1">
    <citation type="submission" date="2024-05" db="EMBL/GenBank/DDBJ databases">
        <title>Genetic variation in Jamaican populations of the coffee berry borer (Hypothenemus hampei).</title>
        <authorList>
            <person name="Errbii M."/>
            <person name="Myrie A."/>
        </authorList>
    </citation>
    <scope>NUCLEOTIDE SEQUENCE [LARGE SCALE GENOMIC DNA]</scope>
    <source>
        <strain evidence="1">JA-Hopewell-2020-01-JO</strain>
        <tissue evidence="1">Whole body</tissue>
    </source>
</reference>
<dbReference type="AlphaFoldDB" id="A0ABD1F7L2"/>
<proteinExistence type="predicted"/>
<dbReference type="Proteomes" id="UP001566132">
    <property type="component" value="Unassembled WGS sequence"/>
</dbReference>
<comment type="caution">
    <text evidence="1">The sequence shown here is derived from an EMBL/GenBank/DDBJ whole genome shotgun (WGS) entry which is preliminary data.</text>
</comment>
<accession>A0ABD1F7L2</accession>